<evidence type="ECO:0000256" key="4">
    <source>
        <dbReference type="ARBA" id="ARBA00005680"/>
    </source>
</evidence>
<gene>
    <name evidence="18" type="ORF">QE152_g33198</name>
</gene>
<comment type="cofactor">
    <cofactor evidence="1 16">
        <name>Mn(2+)</name>
        <dbReference type="ChEBI" id="CHEBI:29035"/>
    </cofactor>
</comment>
<comment type="pathway">
    <text evidence="3 16">Protein modification; protein glycosylation.</text>
</comment>
<keyword evidence="6 16" id="KW-0808">Transferase</keyword>
<dbReference type="GO" id="GO:0006493">
    <property type="term" value="P:protein O-linked glycosylation"/>
    <property type="evidence" value="ECO:0007669"/>
    <property type="project" value="TreeGrafter"/>
</dbReference>
<evidence type="ECO:0000256" key="15">
    <source>
        <dbReference type="ARBA" id="ARBA00023211"/>
    </source>
</evidence>
<dbReference type="Gene3D" id="2.80.10.50">
    <property type="match status" value="1"/>
</dbReference>
<keyword evidence="12 16" id="KW-0333">Golgi apparatus</keyword>
<evidence type="ECO:0000259" key="17">
    <source>
        <dbReference type="SMART" id="SM00458"/>
    </source>
</evidence>
<dbReference type="GO" id="GO:0004653">
    <property type="term" value="F:polypeptide N-acetylgalactosaminyltransferase activity"/>
    <property type="evidence" value="ECO:0007669"/>
    <property type="project" value="UniProtKB-ARBA"/>
</dbReference>
<dbReference type="GO" id="GO:0000139">
    <property type="term" value="C:Golgi membrane"/>
    <property type="evidence" value="ECO:0007669"/>
    <property type="project" value="UniProtKB-SubCell"/>
</dbReference>
<dbReference type="PROSITE" id="PS50231">
    <property type="entry name" value="RICIN_B_LECTIN"/>
    <property type="match status" value="1"/>
</dbReference>
<evidence type="ECO:0000256" key="8">
    <source>
        <dbReference type="ARBA" id="ARBA00022723"/>
    </source>
</evidence>
<dbReference type="PANTHER" id="PTHR11675:SF118">
    <property type="entry name" value="POLYPEPTIDE N-ACETYLGALACTOSAMINYLTRANSFERASE 3"/>
    <property type="match status" value="1"/>
</dbReference>
<dbReference type="InterPro" id="IPR000772">
    <property type="entry name" value="Ricin_B_lectin"/>
</dbReference>
<comment type="subcellular location">
    <subcellularLocation>
        <location evidence="2 16">Golgi apparatus membrane</location>
        <topology evidence="2 16">Single-pass type II membrane protein</topology>
    </subcellularLocation>
</comment>
<accession>A0AAW1IXP3</accession>
<dbReference type="AlphaFoldDB" id="A0AAW1IXP3"/>
<keyword evidence="15 16" id="KW-0464">Manganese</keyword>
<proteinExistence type="inferred from homology"/>
<dbReference type="EMBL" id="JASPKY010000498">
    <property type="protein sequence ID" value="KAK9694911.1"/>
    <property type="molecule type" value="Genomic_DNA"/>
</dbReference>
<sequence>MEISSDTISHLDRLIEEHNRTYITLFGENLKPKHHFMVHYPRIIKLVGPLSLLSSLRFEAKHRELKSIANSTRSRLNIPITIANRLQLQSCYRYFSRLGLEDHVNIGPLVELNTATIMNNEVLSSYYSIGWYERNGMVYKSSNVLYYADENSVPQFAKIKEIFLHKESLTDVIFYCDPYTTEMFNAHYKESLTDVIFYCDPYTTEMFNAHYKAYLVNIKNSPILISYNSMRCVYPTIEHVQYKAYLVNIKNSPILISYNSMRCVYPTIEHVQSSDGVVEKHQGVKDLFNSFKAMFGGPFRRCRRVWPGILFIVSLFIVTVWRRSYNFGGKEIHPKHIYRGNQEEYVDKKGVHVIVGHYIGNAIRDVPNATYEMLNTNNFNPEPKAGANGMPVVTEPRDLLKMQQLFQINRFNLMASDRIPLNRSLPDVRRKKCKYLYKDFSDYPKSSIIIVFHNEALKIKLILDAWSTLLRTVWSVINRSPKELLEEIILVDDASEREFLKQPLEDYIKNLPINTRLIRSPDRVGLVLARLEGAKIATGAVITFLDAHCECTEGWLEALLARIAQDRTVAACPVIDIINDDTFAYVKSFELHWGAFNWNLQFRWFTLDSKQLLKRKIITDPFATPTMAGGLFAIDREYFFEIGSYDNNTKIWGGENLELSFRIWQCGGKIEIVPCSHVGHLFRKSSPYTFPGGISKTLYSNLARVALVWMDEWGEFYFRFNEQARRMKHEQDVSERIALRKRLNCQNFEWYLDNIWPQHFFPKSDRFFGKIRNIEMDQCIIKPIGKTTSNQPMGIARLETCVNDTNNVVVELFVMTGDGFIMTDDSICMDAPEKEVNGLSKVRIMACSGYTRQKWEYIKETKQIIHSTNKKCLDVVQTEEYDGLVIQECTDSKSQRWVLESVPWTTN</sequence>
<keyword evidence="7" id="KW-0812">Transmembrane</keyword>
<evidence type="ECO:0000256" key="12">
    <source>
        <dbReference type="ARBA" id="ARBA00023034"/>
    </source>
</evidence>
<evidence type="ECO:0000256" key="11">
    <source>
        <dbReference type="ARBA" id="ARBA00022989"/>
    </source>
</evidence>
<evidence type="ECO:0000256" key="13">
    <source>
        <dbReference type="ARBA" id="ARBA00023136"/>
    </source>
</evidence>
<dbReference type="InterPro" id="IPR045885">
    <property type="entry name" value="GalNAc-T"/>
</dbReference>
<evidence type="ECO:0000313" key="18">
    <source>
        <dbReference type="EMBL" id="KAK9694911.1"/>
    </source>
</evidence>
<evidence type="ECO:0000256" key="16">
    <source>
        <dbReference type="RuleBase" id="RU361242"/>
    </source>
</evidence>
<evidence type="ECO:0000256" key="3">
    <source>
        <dbReference type="ARBA" id="ARBA00004922"/>
    </source>
</evidence>
<comment type="similarity">
    <text evidence="4 16">Belongs to the glycosyltransferase 2 family. GalNAc-T subfamily.</text>
</comment>
<keyword evidence="10" id="KW-0735">Signal-anchor</keyword>
<reference evidence="18 19" key="1">
    <citation type="journal article" date="2024" name="BMC Genomics">
        <title>De novo assembly and annotation of Popillia japonica's genome with initial clues to its potential as an invasive pest.</title>
        <authorList>
            <person name="Cucini C."/>
            <person name="Boschi S."/>
            <person name="Funari R."/>
            <person name="Cardaioli E."/>
            <person name="Iannotti N."/>
            <person name="Marturano G."/>
            <person name="Paoli F."/>
            <person name="Bruttini M."/>
            <person name="Carapelli A."/>
            <person name="Frati F."/>
            <person name="Nardi F."/>
        </authorList>
    </citation>
    <scope>NUCLEOTIDE SEQUENCE [LARGE SCALE GENOMIC DNA]</scope>
    <source>
        <strain evidence="18">DMR45628</strain>
    </source>
</reference>
<dbReference type="EC" id="2.4.1.-" evidence="16"/>
<evidence type="ECO:0000256" key="14">
    <source>
        <dbReference type="ARBA" id="ARBA00023157"/>
    </source>
</evidence>
<keyword evidence="14 16" id="KW-1015">Disulfide bond</keyword>
<keyword evidence="11" id="KW-1133">Transmembrane helix</keyword>
<evidence type="ECO:0000256" key="2">
    <source>
        <dbReference type="ARBA" id="ARBA00004323"/>
    </source>
</evidence>
<dbReference type="SMART" id="SM00458">
    <property type="entry name" value="RICIN"/>
    <property type="match status" value="1"/>
</dbReference>
<dbReference type="InterPro" id="IPR035992">
    <property type="entry name" value="Ricin_B-like_lectins"/>
</dbReference>
<evidence type="ECO:0000256" key="9">
    <source>
        <dbReference type="ARBA" id="ARBA00022734"/>
    </source>
</evidence>
<keyword evidence="8" id="KW-0479">Metal-binding</keyword>
<dbReference type="GO" id="GO:0030246">
    <property type="term" value="F:carbohydrate binding"/>
    <property type="evidence" value="ECO:0007669"/>
    <property type="project" value="UniProtKB-KW"/>
</dbReference>
<keyword evidence="9 16" id="KW-0430">Lectin</keyword>
<evidence type="ECO:0000313" key="19">
    <source>
        <dbReference type="Proteomes" id="UP001458880"/>
    </source>
</evidence>
<dbReference type="PANTHER" id="PTHR11675">
    <property type="entry name" value="N-ACETYLGALACTOSAMINYLTRANSFERASE"/>
    <property type="match status" value="1"/>
</dbReference>
<feature type="domain" description="Ricin B lectin" evidence="17">
    <location>
        <begin position="768"/>
        <end position="900"/>
    </location>
</feature>
<dbReference type="FunFam" id="3.90.550.10:FF:000021">
    <property type="entry name" value="Polypeptide N-acetylgalactosaminyltransferase"/>
    <property type="match status" value="1"/>
</dbReference>
<protein>
    <recommendedName>
        <fullName evidence="16">Polypeptide N-acetylgalactosaminyltransferase</fullName>
        <ecNumber evidence="16">2.4.1.-</ecNumber>
    </recommendedName>
    <alternativeName>
        <fullName evidence="16">Protein-UDP acetylgalactosaminyltransferase</fullName>
    </alternativeName>
</protein>
<evidence type="ECO:0000256" key="10">
    <source>
        <dbReference type="ARBA" id="ARBA00022968"/>
    </source>
</evidence>
<keyword evidence="19" id="KW-1185">Reference proteome</keyword>
<evidence type="ECO:0000256" key="5">
    <source>
        <dbReference type="ARBA" id="ARBA00022676"/>
    </source>
</evidence>
<dbReference type="Pfam" id="PF00535">
    <property type="entry name" value="Glycos_transf_2"/>
    <property type="match status" value="1"/>
</dbReference>
<evidence type="ECO:0000256" key="1">
    <source>
        <dbReference type="ARBA" id="ARBA00001936"/>
    </source>
</evidence>
<dbReference type="CDD" id="cd02510">
    <property type="entry name" value="pp-GalNAc-T"/>
    <property type="match status" value="1"/>
</dbReference>
<dbReference type="SUPFAM" id="SSF53448">
    <property type="entry name" value="Nucleotide-diphospho-sugar transferases"/>
    <property type="match status" value="1"/>
</dbReference>
<evidence type="ECO:0000256" key="6">
    <source>
        <dbReference type="ARBA" id="ARBA00022679"/>
    </source>
</evidence>
<dbReference type="InterPro" id="IPR029044">
    <property type="entry name" value="Nucleotide-diphossugar_trans"/>
</dbReference>
<dbReference type="Pfam" id="PF00652">
    <property type="entry name" value="Ricin_B_lectin"/>
    <property type="match status" value="1"/>
</dbReference>
<name>A0AAW1IXP3_POPJA</name>
<dbReference type="Gene3D" id="3.90.550.10">
    <property type="entry name" value="Spore Coat Polysaccharide Biosynthesis Protein SpsA, Chain A"/>
    <property type="match status" value="1"/>
</dbReference>
<dbReference type="InterPro" id="IPR001173">
    <property type="entry name" value="Glyco_trans_2-like"/>
</dbReference>
<keyword evidence="5 16" id="KW-0328">Glycosyltransferase</keyword>
<organism evidence="18 19">
    <name type="scientific">Popillia japonica</name>
    <name type="common">Japanese beetle</name>
    <dbReference type="NCBI Taxonomy" id="7064"/>
    <lineage>
        <taxon>Eukaryota</taxon>
        <taxon>Metazoa</taxon>
        <taxon>Ecdysozoa</taxon>
        <taxon>Arthropoda</taxon>
        <taxon>Hexapoda</taxon>
        <taxon>Insecta</taxon>
        <taxon>Pterygota</taxon>
        <taxon>Neoptera</taxon>
        <taxon>Endopterygota</taxon>
        <taxon>Coleoptera</taxon>
        <taxon>Polyphaga</taxon>
        <taxon>Scarabaeiformia</taxon>
        <taxon>Scarabaeidae</taxon>
        <taxon>Rutelinae</taxon>
        <taxon>Popillia</taxon>
    </lineage>
</organism>
<dbReference type="GO" id="GO:0046872">
    <property type="term" value="F:metal ion binding"/>
    <property type="evidence" value="ECO:0007669"/>
    <property type="project" value="UniProtKB-KW"/>
</dbReference>
<dbReference type="Proteomes" id="UP001458880">
    <property type="component" value="Unassembled WGS sequence"/>
</dbReference>
<comment type="caution">
    <text evidence="18">The sequence shown here is derived from an EMBL/GenBank/DDBJ whole genome shotgun (WGS) entry which is preliminary data.</text>
</comment>
<keyword evidence="13" id="KW-0472">Membrane</keyword>
<evidence type="ECO:0000256" key="7">
    <source>
        <dbReference type="ARBA" id="ARBA00022692"/>
    </source>
</evidence>
<dbReference type="SUPFAM" id="SSF50370">
    <property type="entry name" value="Ricin B-like lectins"/>
    <property type="match status" value="1"/>
</dbReference>